<gene>
    <name evidence="4" type="ORF">POCULU_LOCUS5948</name>
</gene>
<dbReference type="EMBL" id="CAJVPJ010000999">
    <property type="protein sequence ID" value="CAG8570068.1"/>
    <property type="molecule type" value="Genomic_DNA"/>
</dbReference>
<dbReference type="PROSITE" id="PS51232">
    <property type="entry name" value="GBD_FH3"/>
    <property type="match status" value="1"/>
</dbReference>
<evidence type="ECO:0000259" key="3">
    <source>
        <dbReference type="PROSITE" id="PS51232"/>
    </source>
</evidence>
<dbReference type="PANTHER" id="PTHR47102">
    <property type="entry name" value="PROTEIN BNI1"/>
    <property type="match status" value="1"/>
</dbReference>
<reference evidence="4" key="1">
    <citation type="submission" date="2021-06" db="EMBL/GenBank/DDBJ databases">
        <authorList>
            <person name="Kallberg Y."/>
            <person name="Tangrot J."/>
            <person name="Rosling A."/>
        </authorList>
    </citation>
    <scope>NUCLEOTIDE SEQUENCE</scope>
    <source>
        <strain evidence="4">IA702</strain>
    </source>
</reference>
<dbReference type="GO" id="GO:0043332">
    <property type="term" value="C:mating projection tip"/>
    <property type="evidence" value="ECO:0007669"/>
    <property type="project" value="TreeGrafter"/>
</dbReference>
<comment type="similarity">
    <text evidence="1">Belongs to the formin homology family. BNI1 subfamily.</text>
</comment>
<evidence type="ECO:0000313" key="5">
    <source>
        <dbReference type="Proteomes" id="UP000789572"/>
    </source>
</evidence>
<dbReference type="InterPro" id="IPR011989">
    <property type="entry name" value="ARM-like"/>
</dbReference>
<dbReference type="OrthoDB" id="1668162at2759"/>
<evidence type="ECO:0000313" key="4">
    <source>
        <dbReference type="EMBL" id="CAG8570068.1"/>
    </source>
</evidence>
<accession>A0A9N9BJE6</accession>
<sequence length="438" mass="48680">MDFDSAHDSDSQPLSDAVTGNSESNTEYTDNSRPDVATSRARQIIANTNPVRRASFAPSRLSAVFDPNVISTWWNAVGGQQDTTKAQRRATVIDYNSVKTGLGTIRGDISLLASDVVDEDLDSIFASFLVDLGLPEHARMKMMSMPDDQKRLILHSNEQAQAFRQQRLDRQQEQIQNQSSFGLSSSESNTDDLTSPKDAQLNQSAMTGESSHNNDADPNTKSSHRLSGGSWSSVESTSPTSSQPTNVQEERPLSPTSSSVARGFLKYWFGSLTSSTKSQDTPEYYIGELTQRNTQQVLANRLTSLRVTLSHVKMAWIRSFLDLNGLSVLEAILEKLTDLNKNRAAKRSDHDDKIQTECIRCLRVLMNTEPGFGRVIQSPSLISCIVFSLSTRNHKLRAQVADVLAALCVLSLEGHRLVLNALSDFRNIHEEKYRFEHL</sequence>
<keyword evidence="5" id="KW-1185">Reference proteome</keyword>
<evidence type="ECO:0000256" key="2">
    <source>
        <dbReference type="SAM" id="MobiDB-lite"/>
    </source>
</evidence>
<dbReference type="SUPFAM" id="SSF48371">
    <property type="entry name" value="ARM repeat"/>
    <property type="match status" value="1"/>
</dbReference>
<comment type="caution">
    <text evidence="4">The sequence shown here is derived from an EMBL/GenBank/DDBJ whole genome shotgun (WGS) entry which is preliminary data.</text>
</comment>
<protein>
    <submittedName>
        <fullName evidence="4">9904_t:CDS:1</fullName>
    </submittedName>
</protein>
<dbReference type="Proteomes" id="UP000789572">
    <property type="component" value="Unassembled WGS sequence"/>
</dbReference>
<dbReference type="InterPro" id="IPR016024">
    <property type="entry name" value="ARM-type_fold"/>
</dbReference>
<feature type="compositionally biased region" description="Polar residues" evidence="2">
    <location>
        <begin position="179"/>
        <end position="193"/>
    </location>
</feature>
<dbReference type="AlphaFoldDB" id="A0A9N9BJE6"/>
<dbReference type="GO" id="GO:1903475">
    <property type="term" value="P:mitotic actomyosin contractile ring assembly"/>
    <property type="evidence" value="ECO:0007669"/>
    <property type="project" value="TreeGrafter"/>
</dbReference>
<dbReference type="Gene3D" id="1.25.10.10">
    <property type="entry name" value="Leucine-rich Repeat Variant"/>
    <property type="match status" value="1"/>
</dbReference>
<feature type="region of interest" description="Disordered" evidence="2">
    <location>
        <begin position="1"/>
        <end position="38"/>
    </location>
</feature>
<name>A0A9N9BJE6_9GLOM</name>
<feature type="non-terminal residue" evidence="4">
    <location>
        <position position="1"/>
    </location>
</feature>
<feature type="compositionally biased region" description="Polar residues" evidence="2">
    <location>
        <begin position="200"/>
        <end position="221"/>
    </location>
</feature>
<feature type="compositionally biased region" description="Low complexity" evidence="2">
    <location>
        <begin position="225"/>
        <end position="242"/>
    </location>
</feature>
<dbReference type="InterPro" id="IPR014768">
    <property type="entry name" value="GBD/FH3_dom"/>
</dbReference>
<dbReference type="InterPro" id="IPR010473">
    <property type="entry name" value="GTPase-bd"/>
</dbReference>
<dbReference type="InterPro" id="IPR051661">
    <property type="entry name" value="Actin_filament_regulator"/>
</dbReference>
<dbReference type="GO" id="GO:0003779">
    <property type="term" value="F:actin binding"/>
    <property type="evidence" value="ECO:0007669"/>
    <property type="project" value="InterPro"/>
</dbReference>
<proteinExistence type="inferred from homology"/>
<dbReference type="GO" id="GO:0051017">
    <property type="term" value="P:actin filament bundle assembly"/>
    <property type="evidence" value="ECO:0007669"/>
    <property type="project" value="TreeGrafter"/>
</dbReference>
<organism evidence="4 5">
    <name type="scientific">Paraglomus occultum</name>
    <dbReference type="NCBI Taxonomy" id="144539"/>
    <lineage>
        <taxon>Eukaryota</taxon>
        <taxon>Fungi</taxon>
        <taxon>Fungi incertae sedis</taxon>
        <taxon>Mucoromycota</taxon>
        <taxon>Glomeromycotina</taxon>
        <taxon>Glomeromycetes</taxon>
        <taxon>Paraglomerales</taxon>
        <taxon>Paraglomeraceae</taxon>
        <taxon>Paraglomus</taxon>
    </lineage>
</organism>
<dbReference type="PANTHER" id="PTHR47102:SF2">
    <property type="entry name" value="PROTEIN BNI1"/>
    <property type="match status" value="1"/>
</dbReference>
<dbReference type="GO" id="GO:0031267">
    <property type="term" value="F:small GTPase binding"/>
    <property type="evidence" value="ECO:0007669"/>
    <property type="project" value="InterPro"/>
</dbReference>
<dbReference type="Pfam" id="PF06371">
    <property type="entry name" value="Drf_GBD"/>
    <property type="match status" value="1"/>
</dbReference>
<feature type="domain" description="GBD/FH3" evidence="3">
    <location>
        <begin position="113"/>
        <end position="438"/>
    </location>
</feature>
<feature type="region of interest" description="Disordered" evidence="2">
    <location>
        <begin position="163"/>
        <end position="257"/>
    </location>
</feature>
<feature type="compositionally biased region" description="Basic and acidic residues" evidence="2">
    <location>
        <begin position="1"/>
        <end position="10"/>
    </location>
</feature>
<dbReference type="SMART" id="SM01140">
    <property type="entry name" value="Drf_GBD"/>
    <property type="match status" value="1"/>
</dbReference>
<feature type="compositionally biased region" description="Polar residues" evidence="2">
    <location>
        <begin position="11"/>
        <end position="31"/>
    </location>
</feature>
<evidence type="ECO:0000256" key="1">
    <source>
        <dbReference type="ARBA" id="ARBA00037935"/>
    </source>
</evidence>
<dbReference type="GO" id="GO:0032153">
    <property type="term" value="C:cell division site"/>
    <property type="evidence" value="ECO:0007669"/>
    <property type="project" value="TreeGrafter"/>
</dbReference>
<dbReference type="GO" id="GO:0051016">
    <property type="term" value="P:barbed-end actin filament capping"/>
    <property type="evidence" value="ECO:0007669"/>
    <property type="project" value="TreeGrafter"/>
</dbReference>